<dbReference type="PANTHER" id="PTHR16515:SF49">
    <property type="entry name" value="GASTRULA ZINC FINGER PROTEIN XLCGF49.1-LIKE-RELATED"/>
    <property type="match status" value="1"/>
</dbReference>
<dbReference type="SUPFAM" id="SSF57667">
    <property type="entry name" value="beta-beta-alpha zinc fingers"/>
    <property type="match status" value="1"/>
</dbReference>
<reference evidence="13" key="1">
    <citation type="journal article" date="1997" name="Nucleic Acids Res.">
        <title>tRNAscan-SE: a program for improved detection of transfer RNA genes in genomic sequence.</title>
        <authorList>
            <person name="Lowe T.M."/>
            <person name="Eddy S.R."/>
        </authorList>
    </citation>
    <scope>NUCLEOTIDE SEQUENCE [LARGE SCALE GENOMIC DNA]</scope>
</reference>
<keyword evidence="2" id="KW-0479">Metal-binding</keyword>
<evidence type="ECO:0000256" key="7">
    <source>
        <dbReference type="ARBA" id="ARBA00023125"/>
    </source>
</evidence>
<dbReference type="PROSITE" id="PS00028">
    <property type="entry name" value="ZINC_FINGER_C2H2_1"/>
    <property type="match status" value="2"/>
</dbReference>
<reference evidence="14" key="3">
    <citation type="submission" date="2025-08" db="UniProtKB">
        <authorList>
            <consortium name="RefSeq"/>
        </authorList>
    </citation>
    <scope>IDENTIFICATION</scope>
    <source>
        <tissue evidence="14">Whole organism</tissue>
    </source>
</reference>
<evidence type="ECO:0000256" key="3">
    <source>
        <dbReference type="ARBA" id="ARBA00022737"/>
    </source>
</evidence>
<dbReference type="InterPro" id="IPR050331">
    <property type="entry name" value="Zinc_finger"/>
</dbReference>
<keyword evidence="6" id="KW-0805">Transcription regulation</keyword>
<evidence type="ECO:0000256" key="10">
    <source>
        <dbReference type="PROSITE-ProRule" id="PRU00042"/>
    </source>
</evidence>
<gene>
    <name evidence="14" type="primary">LOC108618420</name>
</gene>
<keyword evidence="13" id="KW-1185">Reference proteome</keyword>
<accession>A0ABM1PRS3</accession>
<dbReference type="Gene3D" id="3.30.160.60">
    <property type="entry name" value="Classic Zinc Finger"/>
    <property type="match status" value="1"/>
</dbReference>
<protein>
    <submittedName>
        <fullName evidence="14">Cell wall protein RBR3</fullName>
    </submittedName>
</protein>
<comment type="subcellular location">
    <subcellularLocation>
        <location evidence="1">Nucleus</location>
    </subcellularLocation>
</comment>
<keyword evidence="7" id="KW-0238">DNA-binding</keyword>
<keyword evidence="5" id="KW-0862">Zinc</keyword>
<keyword evidence="4 10" id="KW-0863">Zinc-finger</keyword>
<sequence length="624" mass="67767">MENSSRSVASGEESLSVYLSFDGDSDDTLASKWQSAMASQTSHYLEMQNMEQDLKHDETLEEKKNDMKSILDTLMKNDISKDQGSPLRPFDKSILNKHNALSSTPTKNMTMPGMRPNLTTVDAEKENTQPDEQNSTLSSTIDGTVSTVKTNTMFSETNMTLDENSVKENNNKSSVYPLSANVVLENITEVSAEETSITVLSASPIVAADRPASNEKPSTTVPPASSVEGPSSSASALTAVDRPASIEKPSITVSTAVNRLKSNVEPFIAMPSTAPLVAFEQEIKANEVSVVNDMVNEVSELIVKALKLTECSSKPDKSTKLPAVTMPRPRRSFLPTASGTTFKQRMSIVVKTTLNSPARKLATGNPISRRSCLPTTKSAPIVNSAYRQSLLLRSCTENSSSNAIILRAKKPAVGVDTAKAPTTLQFKCRLCTASFSEKKSLDMHMDTHTKSALAMRNKNSYFCKYCDKKFVLERALHIHLMENCDKIPPGEKRKLSFTELNHVQKAKLPKLTSNSSAGSCDSSSKPRASIMQQLEKQPVMAPKSGGAADPAAKDQMQMVPPSVKKAPKSVAHAGVYRTPTKSVPCHICKQSFKSILDYTNHCLTVHSKNKKPATANALSALNVD</sequence>
<dbReference type="SMART" id="SM00355">
    <property type="entry name" value="ZnF_C2H2"/>
    <property type="match status" value="3"/>
</dbReference>
<dbReference type="InterPro" id="IPR013087">
    <property type="entry name" value="Znf_C2H2_type"/>
</dbReference>
<evidence type="ECO:0000256" key="11">
    <source>
        <dbReference type="SAM" id="MobiDB-lite"/>
    </source>
</evidence>
<feature type="region of interest" description="Disordered" evidence="11">
    <location>
        <begin position="508"/>
        <end position="529"/>
    </location>
</feature>
<evidence type="ECO:0000256" key="6">
    <source>
        <dbReference type="ARBA" id="ARBA00023015"/>
    </source>
</evidence>
<dbReference type="InterPro" id="IPR036236">
    <property type="entry name" value="Znf_C2H2_sf"/>
</dbReference>
<evidence type="ECO:0000256" key="4">
    <source>
        <dbReference type="ARBA" id="ARBA00022771"/>
    </source>
</evidence>
<dbReference type="Proteomes" id="UP000694904">
    <property type="component" value="Chromosome 2"/>
</dbReference>
<dbReference type="RefSeq" id="XP_017869909.1">
    <property type="nucleotide sequence ID" value="XM_018014420.1"/>
</dbReference>
<evidence type="ECO:0000256" key="8">
    <source>
        <dbReference type="ARBA" id="ARBA00023163"/>
    </source>
</evidence>
<feature type="compositionally biased region" description="Low complexity" evidence="11">
    <location>
        <begin position="222"/>
        <end position="236"/>
    </location>
</feature>
<evidence type="ECO:0000259" key="12">
    <source>
        <dbReference type="PROSITE" id="PS50157"/>
    </source>
</evidence>
<dbReference type="PROSITE" id="PS50157">
    <property type="entry name" value="ZINC_FINGER_C2H2_2"/>
    <property type="match status" value="1"/>
</dbReference>
<keyword evidence="8" id="KW-0804">Transcription</keyword>
<organism evidence="13 14">
    <name type="scientific">Drosophila arizonae</name>
    <name type="common">Fruit fly</name>
    <dbReference type="NCBI Taxonomy" id="7263"/>
    <lineage>
        <taxon>Eukaryota</taxon>
        <taxon>Metazoa</taxon>
        <taxon>Ecdysozoa</taxon>
        <taxon>Arthropoda</taxon>
        <taxon>Hexapoda</taxon>
        <taxon>Insecta</taxon>
        <taxon>Pterygota</taxon>
        <taxon>Neoptera</taxon>
        <taxon>Endopterygota</taxon>
        <taxon>Diptera</taxon>
        <taxon>Brachycera</taxon>
        <taxon>Muscomorpha</taxon>
        <taxon>Ephydroidea</taxon>
        <taxon>Drosophilidae</taxon>
        <taxon>Drosophila</taxon>
    </lineage>
</organism>
<evidence type="ECO:0000256" key="5">
    <source>
        <dbReference type="ARBA" id="ARBA00022833"/>
    </source>
</evidence>
<feature type="domain" description="C2H2-type" evidence="12">
    <location>
        <begin position="426"/>
        <end position="453"/>
    </location>
</feature>
<evidence type="ECO:0000313" key="13">
    <source>
        <dbReference type="Proteomes" id="UP000694904"/>
    </source>
</evidence>
<evidence type="ECO:0000256" key="1">
    <source>
        <dbReference type="ARBA" id="ARBA00004123"/>
    </source>
</evidence>
<evidence type="ECO:0000256" key="2">
    <source>
        <dbReference type="ARBA" id="ARBA00022723"/>
    </source>
</evidence>
<name>A0ABM1PRS3_DROAR</name>
<dbReference type="GeneID" id="108618420"/>
<keyword evidence="9" id="KW-0539">Nucleus</keyword>
<evidence type="ECO:0000256" key="9">
    <source>
        <dbReference type="ARBA" id="ARBA00023242"/>
    </source>
</evidence>
<evidence type="ECO:0000313" key="14">
    <source>
        <dbReference type="RefSeq" id="XP_017869909.1"/>
    </source>
</evidence>
<keyword evidence="3" id="KW-0677">Repeat</keyword>
<reference evidence="13" key="2">
    <citation type="journal article" date="2016" name="G3 (Bethesda)">
        <title>Genome Evolution in Three Species of Cactophilic Drosophila.</title>
        <authorList>
            <person name="Sanchez-Flores A."/>
            <person name="Penazola F."/>
            <person name="Carpinteyro-Ponce J."/>
            <person name="Nazario-Yepiz N."/>
            <person name="Abreu-Goodger C."/>
            <person name="Machado C.A."/>
            <person name="Markow T.A."/>
        </authorList>
    </citation>
    <scope>NUCLEOTIDE SEQUENCE [LARGE SCALE GENOMIC DNA]</scope>
</reference>
<feature type="compositionally biased region" description="Low complexity" evidence="11">
    <location>
        <begin position="513"/>
        <end position="523"/>
    </location>
</feature>
<dbReference type="PANTHER" id="PTHR16515">
    <property type="entry name" value="PR DOMAIN ZINC FINGER PROTEIN"/>
    <property type="match status" value="1"/>
</dbReference>
<proteinExistence type="predicted"/>
<feature type="region of interest" description="Disordered" evidence="11">
    <location>
        <begin position="210"/>
        <end position="241"/>
    </location>
</feature>